<dbReference type="AlphaFoldDB" id="A0AAV0WF34"/>
<keyword evidence="1" id="KW-0479">Metal-binding</keyword>
<keyword evidence="2 4" id="KW-0863">Zinc-finger</keyword>
<dbReference type="InterPro" id="IPR018289">
    <property type="entry name" value="MULE_transposase_dom"/>
</dbReference>
<evidence type="ECO:0000256" key="2">
    <source>
        <dbReference type="ARBA" id="ARBA00022771"/>
    </source>
</evidence>
<dbReference type="SUPFAM" id="SSF57850">
    <property type="entry name" value="RING/U-box"/>
    <property type="match status" value="1"/>
</dbReference>
<name>A0AAV0WF34_9HEMI</name>
<evidence type="ECO:0000256" key="3">
    <source>
        <dbReference type="ARBA" id="ARBA00022833"/>
    </source>
</evidence>
<dbReference type="Pfam" id="PF10551">
    <property type="entry name" value="MULE"/>
    <property type="match status" value="1"/>
</dbReference>
<dbReference type="PROSITE" id="PS00518">
    <property type="entry name" value="ZF_RING_1"/>
    <property type="match status" value="1"/>
</dbReference>
<keyword evidence="7" id="KW-1185">Reference proteome</keyword>
<dbReference type="Pfam" id="PF13920">
    <property type="entry name" value="zf-C3HC4_3"/>
    <property type="match status" value="1"/>
</dbReference>
<organism evidence="6 7">
    <name type="scientific">Macrosiphum euphorbiae</name>
    <name type="common">potato aphid</name>
    <dbReference type="NCBI Taxonomy" id="13131"/>
    <lineage>
        <taxon>Eukaryota</taxon>
        <taxon>Metazoa</taxon>
        <taxon>Ecdysozoa</taxon>
        <taxon>Arthropoda</taxon>
        <taxon>Hexapoda</taxon>
        <taxon>Insecta</taxon>
        <taxon>Pterygota</taxon>
        <taxon>Neoptera</taxon>
        <taxon>Paraneoptera</taxon>
        <taxon>Hemiptera</taxon>
        <taxon>Sternorrhyncha</taxon>
        <taxon>Aphidomorpha</taxon>
        <taxon>Aphidoidea</taxon>
        <taxon>Aphididae</taxon>
        <taxon>Macrosiphini</taxon>
        <taxon>Macrosiphum</taxon>
    </lineage>
</organism>
<keyword evidence="3" id="KW-0862">Zinc</keyword>
<protein>
    <recommendedName>
        <fullName evidence="5">RING-type domain-containing protein</fullName>
    </recommendedName>
</protein>
<comment type="caution">
    <text evidence="6">The sequence shown here is derived from an EMBL/GenBank/DDBJ whole genome shotgun (WGS) entry which is preliminary data.</text>
</comment>
<dbReference type="PROSITE" id="PS50089">
    <property type="entry name" value="ZF_RING_2"/>
    <property type="match status" value="1"/>
</dbReference>
<proteinExistence type="predicted"/>
<reference evidence="6 7" key="1">
    <citation type="submission" date="2023-01" db="EMBL/GenBank/DDBJ databases">
        <authorList>
            <person name="Whitehead M."/>
        </authorList>
    </citation>
    <scope>NUCLEOTIDE SEQUENCE [LARGE SCALE GENOMIC DNA]</scope>
</reference>
<evidence type="ECO:0000256" key="4">
    <source>
        <dbReference type="PROSITE-ProRule" id="PRU00175"/>
    </source>
</evidence>
<dbReference type="PANTHER" id="PTHR47160:SF10">
    <property type="entry name" value="MULE TRANSPOSASE DOMAIN-CONTAINING PROTEIN"/>
    <property type="match status" value="1"/>
</dbReference>
<accession>A0AAV0WF34</accession>
<dbReference type="EMBL" id="CARXXK010000002">
    <property type="protein sequence ID" value="CAI6354496.1"/>
    <property type="molecule type" value="Genomic_DNA"/>
</dbReference>
<dbReference type="InterPro" id="IPR013083">
    <property type="entry name" value="Znf_RING/FYVE/PHD"/>
</dbReference>
<dbReference type="CDD" id="cd16449">
    <property type="entry name" value="RING-HC"/>
    <property type="match status" value="1"/>
</dbReference>
<dbReference type="InterPro" id="IPR017907">
    <property type="entry name" value="Znf_RING_CS"/>
</dbReference>
<dbReference type="InterPro" id="IPR001841">
    <property type="entry name" value="Znf_RING"/>
</dbReference>
<evidence type="ECO:0000256" key="1">
    <source>
        <dbReference type="ARBA" id="ARBA00022723"/>
    </source>
</evidence>
<evidence type="ECO:0000313" key="7">
    <source>
        <dbReference type="Proteomes" id="UP001160148"/>
    </source>
</evidence>
<dbReference type="GO" id="GO:0008270">
    <property type="term" value="F:zinc ion binding"/>
    <property type="evidence" value="ECO:0007669"/>
    <property type="project" value="UniProtKB-KW"/>
</dbReference>
<dbReference type="Gene3D" id="3.30.40.10">
    <property type="entry name" value="Zinc/RING finger domain, C3HC4 (zinc finger)"/>
    <property type="match status" value="1"/>
</dbReference>
<dbReference type="Proteomes" id="UP001160148">
    <property type="component" value="Unassembled WGS sequence"/>
</dbReference>
<dbReference type="PANTHER" id="PTHR47160">
    <property type="entry name" value="PUTATIVE-RELATED"/>
    <property type="match status" value="1"/>
</dbReference>
<sequence>MWLAIPIVHALLIDRQAESYCRVLQYFRNDLQLNLNYDQLQIITDFEQGLRNAIARVLPEANNTGCWFHFVQCIIRYVRTHNLARILRANENARRILRMLMALPHLPANEIRFDRGLFSIQLGFHVVHELVRDYNLGEELHDLMQYFQRYWMDTVGPLRFTVYRLQYRTNNFIESYHVSLLRLMGQHPSLYQFYEHLRTVEERSRNDLASAVNGQQVRRRTYRMYPRNNAIISNGWANVENGTYNLQDFLRNVSYTSEQILRNEIGEPDFQPILAIQGLNAIPPGQLPQRPPQLLLRPMPAPPLIRPAVQPPIAEVVPVAIQPAEAVQLPMVEVPAIAVQNVRNQRGVRRRGNRGNRVQGNGRGRLNARVGWAEFFANVEDELEPRLPPPVRNQHPIPANEMILEVCIICYEEVVTVTIVPCRHTFCNTCITRLIQNGFNTCPLCRGNIEVYEGYV</sequence>
<evidence type="ECO:0000259" key="5">
    <source>
        <dbReference type="PROSITE" id="PS50089"/>
    </source>
</evidence>
<feature type="domain" description="RING-type" evidence="5">
    <location>
        <begin position="407"/>
        <end position="446"/>
    </location>
</feature>
<evidence type="ECO:0000313" key="6">
    <source>
        <dbReference type="EMBL" id="CAI6354496.1"/>
    </source>
</evidence>
<gene>
    <name evidence="6" type="ORF">MEUPH1_LOCUS10489</name>
</gene>
<dbReference type="SMART" id="SM00184">
    <property type="entry name" value="RING"/>
    <property type="match status" value="1"/>
</dbReference>